<organism evidence="10 11">
    <name type="scientific">Caldithrix abyssi DSM 13497</name>
    <dbReference type="NCBI Taxonomy" id="880073"/>
    <lineage>
        <taxon>Bacteria</taxon>
        <taxon>Pseudomonadati</taxon>
        <taxon>Calditrichota</taxon>
        <taxon>Calditrichia</taxon>
        <taxon>Calditrichales</taxon>
        <taxon>Calditrichaceae</taxon>
        <taxon>Caldithrix</taxon>
    </lineage>
</organism>
<dbReference type="InterPro" id="IPR009027">
    <property type="entry name" value="Ribosomal_bL9/RNase_H1_N"/>
</dbReference>
<comment type="similarity">
    <text evidence="1 7">Belongs to the bacterial ribosomal protein bL9 family.</text>
</comment>
<dbReference type="FunCoup" id="H1XY91">
    <property type="interactions" value="679"/>
</dbReference>
<dbReference type="SUPFAM" id="SSF55658">
    <property type="entry name" value="L9 N-domain-like"/>
    <property type="match status" value="1"/>
</dbReference>
<dbReference type="Proteomes" id="UP000183868">
    <property type="component" value="Chromosome"/>
</dbReference>
<dbReference type="InterPro" id="IPR020069">
    <property type="entry name" value="Ribosomal_bL9_C"/>
</dbReference>
<dbReference type="EMBL" id="CP018099">
    <property type="protein sequence ID" value="APF17967.1"/>
    <property type="molecule type" value="Genomic_DNA"/>
</dbReference>
<dbReference type="SUPFAM" id="SSF55653">
    <property type="entry name" value="Ribosomal protein L9 C-domain"/>
    <property type="match status" value="1"/>
</dbReference>
<dbReference type="OrthoDB" id="9788336at2"/>
<protein>
    <recommendedName>
        <fullName evidence="6 7">Large ribosomal subunit protein bL9</fullName>
    </recommendedName>
</protein>
<accession>H1XY91</accession>
<evidence type="ECO:0000259" key="8">
    <source>
        <dbReference type="PROSITE" id="PS00651"/>
    </source>
</evidence>
<evidence type="ECO:0000256" key="1">
    <source>
        <dbReference type="ARBA" id="ARBA00010605"/>
    </source>
</evidence>
<evidence type="ECO:0000313" key="11">
    <source>
        <dbReference type="Proteomes" id="UP000004671"/>
    </source>
</evidence>
<dbReference type="Proteomes" id="UP000004671">
    <property type="component" value="Chromosome"/>
</dbReference>
<dbReference type="FunFam" id="3.10.430.100:FF:000006">
    <property type="entry name" value="50S ribosomal protein L9"/>
    <property type="match status" value="1"/>
</dbReference>
<evidence type="ECO:0000256" key="4">
    <source>
        <dbReference type="ARBA" id="ARBA00022980"/>
    </source>
</evidence>
<dbReference type="InterPro" id="IPR020594">
    <property type="entry name" value="Ribosomal_bL9_bac/chp"/>
</dbReference>
<dbReference type="EMBL" id="CM001402">
    <property type="protein sequence ID" value="EHO42018.1"/>
    <property type="molecule type" value="Genomic_DNA"/>
</dbReference>
<sequence>MEIILRQDYQNLGKTGDVVKVKDGYARNYLIPKGIAYIATKENKKRLENELKVKSLRVEKEKLAADELAKKLANVSCTIPVQVGEEDKLFGSVTSQNIADALAAQGIKVDRRKIQLEEPIKSLGIYSVPIKLHPEVEATVKVWVVKE</sequence>
<dbReference type="InterPro" id="IPR036935">
    <property type="entry name" value="Ribosomal_bL9_N_sf"/>
</dbReference>
<dbReference type="RefSeq" id="WP_006929232.1">
    <property type="nucleotide sequence ID" value="NZ_CM001402.1"/>
</dbReference>
<name>H1XY91_CALAY</name>
<reference evidence="9 12" key="2">
    <citation type="submission" date="2016-11" db="EMBL/GenBank/DDBJ databases">
        <title>Genomic analysis of Caldithrix abyssi and proposal of a novel bacterial phylum Caldithrichaeota.</title>
        <authorList>
            <person name="Kublanov I."/>
            <person name="Sigalova O."/>
            <person name="Gavrilov S."/>
            <person name="Lebedinsky A."/>
            <person name="Ivanova N."/>
            <person name="Daum C."/>
            <person name="Reddy T."/>
            <person name="Klenk H.P."/>
            <person name="Goker M."/>
            <person name="Reva O."/>
            <person name="Miroshnichenko M."/>
            <person name="Kyprides N."/>
            <person name="Woyke T."/>
            <person name="Gelfand M."/>
        </authorList>
    </citation>
    <scope>NUCLEOTIDE SEQUENCE [LARGE SCALE GENOMIC DNA]</scope>
    <source>
        <strain evidence="9 12">LF13</strain>
    </source>
</reference>
<dbReference type="AlphaFoldDB" id="H1XY91"/>
<evidence type="ECO:0000256" key="2">
    <source>
        <dbReference type="ARBA" id="ARBA00022730"/>
    </source>
</evidence>
<dbReference type="Gene3D" id="3.10.430.100">
    <property type="entry name" value="Ribosomal protein L9, C-terminal domain"/>
    <property type="match status" value="1"/>
</dbReference>
<evidence type="ECO:0000313" key="10">
    <source>
        <dbReference type="EMBL" id="EHO42018.1"/>
    </source>
</evidence>
<dbReference type="InterPro" id="IPR020070">
    <property type="entry name" value="Ribosomal_bL9_N"/>
</dbReference>
<evidence type="ECO:0000256" key="6">
    <source>
        <dbReference type="ARBA" id="ARBA00035292"/>
    </source>
</evidence>
<gene>
    <name evidence="7 9" type="primary">rplI</name>
    <name evidence="9" type="ORF">Cabys_1218</name>
    <name evidence="10" type="ORF">Calab_2408</name>
</gene>
<dbReference type="HOGENOM" id="CLU_078938_3_0_0"/>
<dbReference type="PROSITE" id="PS00651">
    <property type="entry name" value="RIBOSOMAL_L9"/>
    <property type="match status" value="1"/>
</dbReference>
<dbReference type="GO" id="GO:0005840">
    <property type="term" value="C:ribosome"/>
    <property type="evidence" value="ECO:0007669"/>
    <property type="project" value="UniProtKB-KW"/>
</dbReference>
<dbReference type="GO" id="GO:0019843">
    <property type="term" value="F:rRNA binding"/>
    <property type="evidence" value="ECO:0007669"/>
    <property type="project" value="UniProtKB-UniRule"/>
</dbReference>
<evidence type="ECO:0000256" key="7">
    <source>
        <dbReference type="HAMAP-Rule" id="MF_00503"/>
    </source>
</evidence>
<keyword evidence="11" id="KW-1185">Reference proteome</keyword>
<dbReference type="STRING" id="880073.Cabys_1218"/>
<dbReference type="PaxDb" id="880073-Calab_2408"/>
<dbReference type="GO" id="GO:0006412">
    <property type="term" value="P:translation"/>
    <property type="evidence" value="ECO:0007669"/>
    <property type="project" value="UniProtKB-UniRule"/>
</dbReference>
<proteinExistence type="inferred from homology"/>
<keyword evidence="5 7" id="KW-0687">Ribonucleoprotein</keyword>
<dbReference type="InterPro" id="IPR000244">
    <property type="entry name" value="Ribosomal_bL9"/>
</dbReference>
<dbReference type="GO" id="GO:1990904">
    <property type="term" value="C:ribonucleoprotein complex"/>
    <property type="evidence" value="ECO:0007669"/>
    <property type="project" value="UniProtKB-KW"/>
</dbReference>
<dbReference type="HAMAP" id="MF_00503">
    <property type="entry name" value="Ribosomal_bL9"/>
    <property type="match status" value="1"/>
</dbReference>
<dbReference type="eggNOG" id="COG0359">
    <property type="taxonomic scope" value="Bacteria"/>
</dbReference>
<dbReference type="Pfam" id="PF03948">
    <property type="entry name" value="Ribosomal_L9_C"/>
    <property type="match status" value="1"/>
</dbReference>
<evidence type="ECO:0000313" key="9">
    <source>
        <dbReference type="EMBL" id="APF17967.1"/>
    </source>
</evidence>
<dbReference type="PANTHER" id="PTHR21368">
    <property type="entry name" value="50S RIBOSOMAL PROTEIN L9"/>
    <property type="match status" value="1"/>
</dbReference>
<evidence type="ECO:0000313" key="12">
    <source>
        <dbReference type="Proteomes" id="UP000183868"/>
    </source>
</evidence>
<keyword evidence="3 7" id="KW-0694">RNA-binding</keyword>
<dbReference type="Pfam" id="PF01281">
    <property type="entry name" value="Ribosomal_L9_N"/>
    <property type="match status" value="1"/>
</dbReference>
<dbReference type="InParanoid" id="H1XY91"/>
<dbReference type="NCBIfam" id="TIGR00158">
    <property type="entry name" value="L9"/>
    <property type="match status" value="1"/>
</dbReference>
<comment type="function">
    <text evidence="7">Binds to the 23S rRNA.</text>
</comment>
<dbReference type="Gene3D" id="3.40.5.10">
    <property type="entry name" value="Ribosomal protein L9, N-terminal domain"/>
    <property type="match status" value="1"/>
</dbReference>
<feature type="domain" description="Ribosomal protein L9" evidence="8">
    <location>
        <begin position="13"/>
        <end position="40"/>
    </location>
</feature>
<dbReference type="KEGG" id="caby:Cabys_1218"/>
<dbReference type="GO" id="GO:0003735">
    <property type="term" value="F:structural constituent of ribosome"/>
    <property type="evidence" value="ECO:0007669"/>
    <property type="project" value="InterPro"/>
</dbReference>
<keyword evidence="4 7" id="KW-0689">Ribosomal protein</keyword>
<evidence type="ECO:0000256" key="3">
    <source>
        <dbReference type="ARBA" id="ARBA00022884"/>
    </source>
</evidence>
<keyword evidence="2 7" id="KW-0699">rRNA-binding</keyword>
<reference evidence="10 11" key="1">
    <citation type="submission" date="2011-09" db="EMBL/GenBank/DDBJ databases">
        <title>The permanent draft genome of Caldithrix abyssi DSM 13497.</title>
        <authorList>
            <consortium name="US DOE Joint Genome Institute (JGI-PGF)"/>
            <person name="Lucas S."/>
            <person name="Han J."/>
            <person name="Lapidus A."/>
            <person name="Bruce D."/>
            <person name="Goodwin L."/>
            <person name="Pitluck S."/>
            <person name="Peters L."/>
            <person name="Kyrpides N."/>
            <person name="Mavromatis K."/>
            <person name="Ivanova N."/>
            <person name="Mikhailova N."/>
            <person name="Chertkov O."/>
            <person name="Detter J.C."/>
            <person name="Tapia R."/>
            <person name="Han C."/>
            <person name="Land M."/>
            <person name="Hauser L."/>
            <person name="Markowitz V."/>
            <person name="Cheng J.-F."/>
            <person name="Hugenholtz P."/>
            <person name="Woyke T."/>
            <person name="Wu D."/>
            <person name="Spring S."/>
            <person name="Brambilla E."/>
            <person name="Klenk H.-P."/>
            <person name="Eisen J.A."/>
        </authorList>
    </citation>
    <scope>NUCLEOTIDE SEQUENCE [LARGE SCALE GENOMIC DNA]</scope>
    <source>
        <strain evidence="10 11">DSM 13497</strain>
    </source>
</reference>
<dbReference type="InterPro" id="IPR036791">
    <property type="entry name" value="Ribosomal_bL9_C_sf"/>
</dbReference>
<evidence type="ECO:0000256" key="5">
    <source>
        <dbReference type="ARBA" id="ARBA00023274"/>
    </source>
</evidence>